<dbReference type="OrthoDB" id="5123270at2"/>
<keyword evidence="3" id="KW-1185">Reference proteome</keyword>
<dbReference type="EMBL" id="RWIU01000002">
    <property type="protein sequence ID" value="RSK44676.1"/>
    <property type="molecule type" value="Genomic_DNA"/>
</dbReference>
<feature type="region of interest" description="Disordered" evidence="1">
    <location>
        <begin position="153"/>
        <end position="177"/>
    </location>
</feature>
<sequence length="177" mass="19829">MFHFQNLDEKTRQYMLIEVEQATKTSQLHSSKRFNDTGRAEYPKLLREAVANGNEQTLAAALQQHNCFLTHEKQGAVTRKVPENAHLTFAEGEFNAFYMRGICHRAIGEGHMVEVYRAKEAVAPRTASKLIEGNLEDPHRVLLLLKNSLDGSQRGNGMPAGSNSGLSLRLTTNPIKR</sequence>
<protein>
    <submittedName>
        <fullName evidence="2">Uncharacterized protein</fullName>
    </submittedName>
</protein>
<dbReference type="RefSeq" id="WP_125436828.1">
    <property type="nucleotide sequence ID" value="NZ_RWIU01000002.1"/>
</dbReference>
<comment type="caution">
    <text evidence="2">The sequence shown here is derived from an EMBL/GenBank/DDBJ whole genome shotgun (WGS) entry which is preliminary data.</text>
</comment>
<accession>A0A428KE20</accession>
<proteinExistence type="predicted"/>
<evidence type="ECO:0000313" key="2">
    <source>
        <dbReference type="EMBL" id="RSK44676.1"/>
    </source>
</evidence>
<name>A0A428KE20_9BACT</name>
<organism evidence="2 3">
    <name type="scientific">Hymenobacter perfusus</name>
    <dbReference type="NCBI Taxonomy" id="1236770"/>
    <lineage>
        <taxon>Bacteria</taxon>
        <taxon>Pseudomonadati</taxon>
        <taxon>Bacteroidota</taxon>
        <taxon>Cytophagia</taxon>
        <taxon>Cytophagales</taxon>
        <taxon>Hymenobacteraceae</taxon>
        <taxon>Hymenobacter</taxon>
    </lineage>
</organism>
<gene>
    <name evidence="2" type="ORF">EI293_09200</name>
</gene>
<dbReference type="AlphaFoldDB" id="A0A428KE20"/>
<evidence type="ECO:0000313" key="3">
    <source>
        <dbReference type="Proteomes" id="UP000270291"/>
    </source>
</evidence>
<evidence type="ECO:0000256" key="1">
    <source>
        <dbReference type="SAM" id="MobiDB-lite"/>
    </source>
</evidence>
<dbReference type="Proteomes" id="UP000270291">
    <property type="component" value="Unassembled WGS sequence"/>
</dbReference>
<reference evidence="2 3" key="1">
    <citation type="submission" date="2018-12" db="EMBL/GenBank/DDBJ databases">
        <authorList>
            <person name="Feng G."/>
            <person name="Zhu H."/>
        </authorList>
    </citation>
    <scope>NUCLEOTIDE SEQUENCE [LARGE SCALE GENOMIC DNA]</scope>
    <source>
        <strain evidence="2 3">LMG 26000</strain>
    </source>
</reference>